<dbReference type="AlphaFoldDB" id="A0A7T8KJY6"/>
<evidence type="ECO:0000313" key="1">
    <source>
        <dbReference type="EMBL" id="QQP57330.1"/>
    </source>
</evidence>
<evidence type="ECO:0000313" key="2">
    <source>
        <dbReference type="Proteomes" id="UP000595437"/>
    </source>
</evidence>
<keyword evidence="2" id="KW-1185">Reference proteome</keyword>
<dbReference type="Proteomes" id="UP000595437">
    <property type="component" value="Chromosome 2"/>
</dbReference>
<proteinExistence type="predicted"/>
<protein>
    <submittedName>
        <fullName evidence="1">Uncharacterized protein</fullName>
    </submittedName>
</protein>
<feature type="non-terminal residue" evidence="1">
    <location>
        <position position="1"/>
    </location>
</feature>
<dbReference type="EMBL" id="CP045891">
    <property type="protein sequence ID" value="QQP57330.1"/>
    <property type="molecule type" value="Genomic_DNA"/>
</dbReference>
<accession>A0A7T8KJY6</accession>
<organism evidence="1 2">
    <name type="scientific">Caligus rogercresseyi</name>
    <name type="common">Sea louse</name>
    <dbReference type="NCBI Taxonomy" id="217165"/>
    <lineage>
        <taxon>Eukaryota</taxon>
        <taxon>Metazoa</taxon>
        <taxon>Ecdysozoa</taxon>
        <taxon>Arthropoda</taxon>
        <taxon>Crustacea</taxon>
        <taxon>Multicrustacea</taxon>
        <taxon>Hexanauplia</taxon>
        <taxon>Copepoda</taxon>
        <taxon>Siphonostomatoida</taxon>
        <taxon>Caligidae</taxon>
        <taxon>Caligus</taxon>
    </lineage>
</organism>
<gene>
    <name evidence="1" type="ORF">FKW44_002273</name>
</gene>
<reference evidence="2" key="1">
    <citation type="submission" date="2021-01" db="EMBL/GenBank/DDBJ databases">
        <title>Caligus Genome Assembly.</title>
        <authorList>
            <person name="Gallardo-Escarate C."/>
        </authorList>
    </citation>
    <scope>NUCLEOTIDE SEQUENCE [LARGE SCALE GENOMIC DNA]</scope>
</reference>
<sequence>NYDIRCSEILCPRIKIPDARDDSGTYVFRIIRYFPSNSARLLQALNRILKLHNKLTVEA</sequence>
<name>A0A7T8KJY6_CALRO</name>